<reference evidence="1 2" key="1">
    <citation type="submission" date="2018-03" db="EMBL/GenBank/DDBJ databases">
        <authorList>
            <person name="Zack K.M."/>
            <person name="Garlena R.A."/>
            <person name="Russell D.A."/>
            <person name="Pope W.H."/>
            <person name="Jacobs-Sera D."/>
            <person name="Hatfull G.F."/>
        </authorList>
    </citation>
    <scope>NUCLEOTIDE SEQUENCE [LARGE SCALE GENOMIC DNA]</scope>
</reference>
<accession>A0A2U8UHW8</accession>
<proteinExistence type="predicted"/>
<keyword evidence="1" id="KW-0378">Hydrolase</keyword>
<evidence type="ECO:0000313" key="2">
    <source>
        <dbReference type="Proteomes" id="UP000246517"/>
    </source>
</evidence>
<keyword evidence="1" id="KW-0540">Nuclease</keyword>
<gene>
    <name evidence="1" type="primary">41</name>
    <name evidence="1" type="ORF">PBI_APPA_41</name>
</gene>
<name>A0A2U8UHW8_9CAUD</name>
<dbReference type="GO" id="GO:0004519">
    <property type="term" value="F:endonuclease activity"/>
    <property type="evidence" value="ECO:0007669"/>
    <property type="project" value="UniProtKB-KW"/>
</dbReference>
<dbReference type="EMBL" id="MH153799">
    <property type="protein sequence ID" value="AWN03223.1"/>
    <property type="molecule type" value="Genomic_DNA"/>
</dbReference>
<dbReference type="KEGG" id="vg:54992035"/>
<dbReference type="Proteomes" id="UP000246517">
    <property type="component" value="Segment"/>
</dbReference>
<organism evidence="1 2">
    <name type="scientific">Microbacterium phage Appa</name>
    <dbReference type="NCBI Taxonomy" id="2182350"/>
    <lineage>
        <taxon>Viruses</taxon>
        <taxon>Duplodnaviria</taxon>
        <taxon>Heunggongvirae</taxon>
        <taxon>Uroviricota</taxon>
        <taxon>Caudoviricetes</taxon>
        <taxon>Appavirus</taxon>
        <taxon>Appavirus appa</taxon>
    </lineage>
</organism>
<protein>
    <submittedName>
        <fullName evidence="1">HNH endonuclease</fullName>
    </submittedName>
</protein>
<dbReference type="GeneID" id="54992035"/>
<evidence type="ECO:0000313" key="1">
    <source>
        <dbReference type="EMBL" id="AWN03223.1"/>
    </source>
</evidence>
<sequence>MADGPTPATCRIVDERDQFRCVRCGISLASVSGSRHHRQRRRGGDHSPANLILLCGSGTTGCHGWAHSHPADARAVGLIVSAWGKPVDVPVLTYAGWVLLDPEGGFFNIAEHHAERLLRALGLLA</sequence>
<keyword evidence="1" id="KW-0255">Endonuclease</keyword>
<dbReference type="RefSeq" id="YP_009801518.1">
    <property type="nucleotide sequence ID" value="NC_047972.1"/>
</dbReference>
<keyword evidence="2" id="KW-1185">Reference proteome</keyword>